<keyword evidence="3" id="KW-1185">Reference proteome</keyword>
<evidence type="ECO:0000313" key="2">
    <source>
        <dbReference type="EMBL" id="MBB6544762.1"/>
    </source>
</evidence>
<dbReference type="Proteomes" id="UP000537141">
    <property type="component" value="Unassembled WGS sequence"/>
</dbReference>
<keyword evidence="1" id="KW-1133">Transmembrane helix</keyword>
<reference evidence="2 3" key="1">
    <citation type="submission" date="2020-08" db="EMBL/GenBank/DDBJ databases">
        <title>Genomic Encyclopedia of Type Strains, Phase IV (KMG-IV): sequencing the most valuable type-strain genomes for metagenomic binning, comparative biology and taxonomic classification.</title>
        <authorList>
            <person name="Goeker M."/>
        </authorList>
    </citation>
    <scope>NUCLEOTIDE SEQUENCE [LARGE SCALE GENOMIC DNA]</scope>
    <source>
        <strain evidence="2 3">DSM 26287</strain>
    </source>
</reference>
<evidence type="ECO:0000256" key="1">
    <source>
        <dbReference type="SAM" id="Phobius"/>
    </source>
</evidence>
<organism evidence="2 3">
    <name type="scientific">Thalassotalea piscium</name>
    <dbReference type="NCBI Taxonomy" id="1230533"/>
    <lineage>
        <taxon>Bacteria</taxon>
        <taxon>Pseudomonadati</taxon>
        <taxon>Pseudomonadota</taxon>
        <taxon>Gammaproteobacteria</taxon>
        <taxon>Alteromonadales</taxon>
        <taxon>Colwelliaceae</taxon>
        <taxon>Thalassotalea</taxon>
    </lineage>
</organism>
<accession>A0A7X0NJR6</accession>
<dbReference type="RefSeq" id="WP_184426185.1">
    <property type="nucleotide sequence ID" value="NZ_BAABLB010000034.1"/>
</dbReference>
<protein>
    <submittedName>
        <fullName evidence="2">Uncharacterized protein</fullName>
    </submittedName>
</protein>
<keyword evidence="1" id="KW-0812">Transmembrane</keyword>
<sequence>MSENQNHLNNFASGIYHEFISLPLSLQIASAIFFIVGYWGLNKLYKWQLNGGSFFYKGSIAHRIDQMKATGELSNYSSEQITSAMVDVVKKGGNRKSVILFEESLKKNN</sequence>
<keyword evidence="1" id="KW-0472">Membrane</keyword>
<proteinExistence type="predicted"/>
<dbReference type="EMBL" id="JACHHU010000036">
    <property type="protein sequence ID" value="MBB6544762.1"/>
    <property type="molecule type" value="Genomic_DNA"/>
</dbReference>
<feature type="transmembrane region" description="Helical" evidence="1">
    <location>
        <begin position="20"/>
        <end position="41"/>
    </location>
</feature>
<name>A0A7X0NJR6_9GAMM</name>
<comment type="caution">
    <text evidence="2">The sequence shown here is derived from an EMBL/GenBank/DDBJ whole genome shotgun (WGS) entry which is preliminary data.</text>
</comment>
<dbReference type="AlphaFoldDB" id="A0A7X0NJR6"/>
<evidence type="ECO:0000313" key="3">
    <source>
        <dbReference type="Proteomes" id="UP000537141"/>
    </source>
</evidence>
<gene>
    <name evidence="2" type="ORF">HNQ55_003295</name>
</gene>